<evidence type="ECO:0000256" key="3">
    <source>
        <dbReference type="ARBA" id="ARBA00023004"/>
    </source>
</evidence>
<reference evidence="4" key="1">
    <citation type="submission" date="2023-07" db="EMBL/GenBank/DDBJ databases">
        <title>Chromosome-level genome assembly of Artemia franciscana.</title>
        <authorList>
            <person name="Jo E."/>
        </authorList>
    </citation>
    <scope>NUCLEOTIDE SEQUENCE</scope>
    <source>
        <tissue evidence="4">Whole body</tissue>
    </source>
</reference>
<dbReference type="GO" id="GO:0005739">
    <property type="term" value="C:mitochondrion"/>
    <property type="evidence" value="ECO:0007669"/>
    <property type="project" value="TreeGrafter"/>
</dbReference>
<keyword evidence="1" id="KW-0479">Metal-binding</keyword>
<dbReference type="Gene3D" id="2.60.120.10">
    <property type="entry name" value="Jelly Rolls"/>
    <property type="match status" value="1"/>
</dbReference>
<evidence type="ECO:0000313" key="5">
    <source>
        <dbReference type="Proteomes" id="UP001187531"/>
    </source>
</evidence>
<dbReference type="CDD" id="cd20289">
    <property type="entry name" value="cupin_ADO"/>
    <property type="match status" value="1"/>
</dbReference>
<dbReference type="GO" id="GO:0016702">
    <property type="term" value="F:oxidoreductase activity, acting on single donors with incorporation of molecular oxygen, incorporation of two atoms of oxygen"/>
    <property type="evidence" value="ECO:0007669"/>
    <property type="project" value="InterPro"/>
</dbReference>
<keyword evidence="2" id="KW-0560">Oxidoreductase</keyword>
<dbReference type="InterPro" id="IPR014710">
    <property type="entry name" value="RmlC-like_jellyroll"/>
</dbReference>
<keyword evidence="5" id="KW-1185">Reference proteome</keyword>
<keyword evidence="3" id="KW-0408">Iron</keyword>
<gene>
    <name evidence="4" type="ORF">QYM36_011258</name>
</gene>
<evidence type="ECO:0000313" key="4">
    <source>
        <dbReference type="EMBL" id="KAK2712504.1"/>
    </source>
</evidence>
<evidence type="ECO:0000256" key="1">
    <source>
        <dbReference type="ARBA" id="ARBA00022723"/>
    </source>
</evidence>
<dbReference type="Pfam" id="PF07847">
    <property type="entry name" value="PCO_ADO"/>
    <property type="match status" value="1"/>
</dbReference>
<organism evidence="4 5">
    <name type="scientific">Artemia franciscana</name>
    <name type="common">Brine shrimp</name>
    <name type="synonym">Artemia sanfranciscana</name>
    <dbReference type="NCBI Taxonomy" id="6661"/>
    <lineage>
        <taxon>Eukaryota</taxon>
        <taxon>Metazoa</taxon>
        <taxon>Ecdysozoa</taxon>
        <taxon>Arthropoda</taxon>
        <taxon>Crustacea</taxon>
        <taxon>Branchiopoda</taxon>
        <taxon>Anostraca</taxon>
        <taxon>Artemiidae</taxon>
        <taxon>Artemia</taxon>
    </lineage>
</organism>
<accession>A0AA88HLI0</accession>
<dbReference type="GO" id="GO:0046872">
    <property type="term" value="F:metal ion binding"/>
    <property type="evidence" value="ECO:0007669"/>
    <property type="project" value="UniProtKB-KW"/>
</dbReference>
<evidence type="ECO:0008006" key="6">
    <source>
        <dbReference type="Google" id="ProtNLM"/>
    </source>
</evidence>
<proteinExistence type="predicted"/>
<dbReference type="SUPFAM" id="SSF51182">
    <property type="entry name" value="RmlC-like cupins"/>
    <property type="match status" value="1"/>
</dbReference>
<dbReference type="AlphaFoldDB" id="A0AA88HLI0"/>
<dbReference type="InterPro" id="IPR012864">
    <property type="entry name" value="PCO/ADO"/>
</dbReference>
<sequence>MIFHEKMSKIEKVMKCARTAFSPCISQQGLQENIYRLEGLMSKLVQNDVKLQESLEIIDARKKKKPQESAPVTYIDLIQSSQFSAGIFIIQKDCKIPLHDHPGMTGILKVLHGCLRITSYDTDVPTLVNLPSYSIANKTVIEITSDDKCLLLNAVENNIHEICAVGGSASFLDILAPPYDYDKRSEEKRICNYYSVKKTNDNDEESLELHKSHCPFDFWCDDAPYLGPSVSHLADDF</sequence>
<dbReference type="PANTHER" id="PTHR22966:SF61">
    <property type="entry name" value="2-AMINOETHANETHIOL DIOXYGENASE"/>
    <property type="match status" value="1"/>
</dbReference>
<comment type="caution">
    <text evidence="4">The sequence shown here is derived from an EMBL/GenBank/DDBJ whole genome shotgun (WGS) entry which is preliminary data.</text>
</comment>
<dbReference type="Proteomes" id="UP001187531">
    <property type="component" value="Unassembled WGS sequence"/>
</dbReference>
<evidence type="ECO:0000256" key="2">
    <source>
        <dbReference type="ARBA" id="ARBA00023002"/>
    </source>
</evidence>
<protein>
    <recommendedName>
        <fullName evidence="6">2-aminoethanethiol dioxygenase</fullName>
    </recommendedName>
</protein>
<name>A0AA88HLI0_ARTSF</name>
<dbReference type="InterPro" id="IPR011051">
    <property type="entry name" value="RmlC_Cupin_sf"/>
</dbReference>
<dbReference type="EMBL" id="JAVRJZ010000015">
    <property type="protein sequence ID" value="KAK2712504.1"/>
    <property type="molecule type" value="Genomic_DNA"/>
</dbReference>
<dbReference type="PANTHER" id="PTHR22966">
    <property type="entry name" value="2-AMINOETHANETHIOL DIOXYGENASE"/>
    <property type="match status" value="1"/>
</dbReference>